<keyword evidence="4" id="KW-0862">Zinc</keyword>
<dbReference type="PROSITE" id="PS50090">
    <property type="entry name" value="MYB_LIKE"/>
    <property type="match status" value="1"/>
</dbReference>
<dbReference type="PROSITE" id="PS51293">
    <property type="entry name" value="SANT"/>
    <property type="match status" value="1"/>
</dbReference>
<dbReference type="InterPro" id="IPR009057">
    <property type="entry name" value="Homeodomain-like_sf"/>
</dbReference>
<dbReference type="PROSITE" id="PS50135">
    <property type="entry name" value="ZF_ZZ_2"/>
    <property type="match status" value="1"/>
</dbReference>
<dbReference type="EMBL" id="LT598489">
    <property type="protein sequence ID" value="SCV99942.1"/>
    <property type="molecule type" value="Genomic_DNA"/>
</dbReference>
<dbReference type="FunFam" id="1.10.10.60:FF:000014">
    <property type="entry name" value="SWI/SNF complex subunit SMARCC2 isoform C"/>
    <property type="match status" value="1"/>
</dbReference>
<evidence type="ECO:0000256" key="1">
    <source>
        <dbReference type="ARBA" id="ARBA00004123"/>
    </source>
</evidence>
<evidence type="ECO:0000256" key="5">
    <source>
        <dbReference type="ARBA" id="ARBA00022853"/>
    </source>
</evidence>
<evidence type="ECO:0000256" key="4">
    <source>
        <dbReference type="ARBA" id="ARBA00022833"/>
    </source>
</evidence>
<keyword evidence="7" id="KW-0804">Transcription</keyword>
<dbReference type="GO" id="GO:0006355">
    <property type="term" value="P:regulation of DNA-templated transcription"/>
    <property type="evidence" value="ECO:0007669"/>
    <property type="project" value="UniProtKB-ARBA"/>
</dbReference>
<dbReference type="SMART" id="SM00291">
    <property type="entry name" value="ZnF_ZZ"/>
    <property type="match status" value="1"/>
</dbReference>
<dbReference type="Gene3D" id="1.10.10.60">
    <property type="entry name" value="Homeodomain-like"/>
    <property type="match status" value="1"/>
</dbReference>
<keyword evidence="5" id="KW-0156">Chromatin regulator</keyword>
<accession>A0A1G4M8C3</accession>
<dbReference type="SMART" id="SM00717">
    <property type="entry name" value="SANT"/>
    <property type="match status" value="1"/>
</dbReference>
<feature type="domain" description="Myb-like" evidence="13">
    <location>
        <begin position="304"/>
        <end position="351"/>
    </location>
</feature>
<dbReference type="Gene3D" id="3.30.60.90">
    <property type="match status" value="1"/>
</dbReference>
<evidence type="ECO:0000256" key="7">
    <source>
        <dbReference type="ARBA" id="ARBA00023163"/>
    </source>
</evidence>
<dbReference type="InterPro" id="IPR041984">
    <property type="entry name" value="Rsc8/Ssr1/Ssr2_ZZ"/>
</dbReference>
<feature type="domain" description="SWIRM" evidence="15">
    <location>
        <begin position="59"/>
        <end position="156"/>
    </location>
</feature>
<dbReference type="InterPro" id="IPR036388">
    <property type="entry name" value="WH-like_DNA-bd_sf"/>
</dbReference>
<evidence type="ECO:0000259" key="13">
    <source>
        <dbReference type="PROSITE" id="PS50090"/>
    </source>
</evidence>
<dbReference type="AlphaFoldDB" id="A0A1G4M8C3"/>
<dbReference type="InterPro" id="IPR032451">
    <property type="entry name" value="SMARCC_C"/>
</dbReference>
<comment type="subcellular location">
    <subcellularLocation>
        <location evidence="1">Nucleus</location>
    </subcellularLocation>
</comment>
<evidence type="ECO:0000313" key="17">
    <source>
        <dbReference type="EMBL" id="SCV99942.1"/>
    </source>
</evidence>
<dbReference type="InterPro" id="IPR001005">
    <property type="entry name" value="SANT/Myb"/>
</dbReference>
<dbReference type="Gene3D" id="1.10.10.10">
    <property type="entry name" value="Winged helix-like DNA-binding domain superfamily/Winged helix DNA-binding domain"/>
    <property type="match status" value="1"/>
</dbReference>
<dbReference type="GO" id="GO:0008270">
    <property type="term" value="F:zinc ion binding"/>
    <property type="evidence" value="ECO:0007669"/>
    <property type="project" value="UniProtKB-KW"/>
</dbReference>
<evidence type="ECO:0000256" key="12">
    <source>
        <dbReference type="SAM" id="MobiDB-lite"/>
    </source>
</evidence>
<evidence type="ECO:0000259" key="14">
    <source>
        <dbReference type="PROSITE" id="PS50135"/>
    </source>
</evidence>
<protein>
    <submittedName>
        <fullName evidence="17">LAFE_0B05930g1_1</fullName>
    </submittedName>
</protein>
<evidence type="ECO:0000256" key="6">
    <source>
        <dbReference type="ARBA" id="ARBA00023015"/>
    </source>
</evidence>
<keyword evidence="18" id="KW-1185">Reference proteome</keyword>
<evidence type="ECO:0000256" key="11">
    <source>
        <dbReference type="SAM" id="Coils"/>
    </source>
</evidence>
<dbReference type="GO" id="GO:0006338">
    <property type="term" value="P:chromatin remodeling"/>
    <property type="evidence" value="ECO:0007669"/>
    <property type="project" value="UniProtKB-ARBA"/>
</dbReference>
<feature type="domain" description="SANT" evidence="16">
    <location>
        <begin position="307"/>
        <end position="359"/>
    </location>
</feature>
<evidence type="ECO:0000313" key="18">
    <source>
        <dbReference type="Proteomes" id="UP000190831"/>
    </source>
</evidence>
<dbReference type="SUPFAM" id="SSF46689">
    <property type="entry name" value="Homeodomain-like"/>
    <property type="match status" value="2"/>
</dbReference>
<dbReference type="Pfam" id="PF04433">
    <property type="entry name" value="SWIRM"/>
    <property type="match status" value="1"/>
</dbReference>
<evidence type="ECO:0000256" key="10">
    <source>
        <dbReference type="PROSITE-ProRule" id="PRU00228"/>
    </source>
</evidence>
<evidence type="ECO:0000256" key="2">
    <source>
        <dbReference type="ARBA" id="ARBA00022723"/>
    </source>
</evidence>
<dbReference type="STRING" id="4955.A0A1G4M8C3"/>
<evidence type="ECO:0000256" key="8">
    <source>
        <dbReference type="ARBA" id="ARBA00023242"/>
    </source>
</evidence>
<feature type="coiled-coil region" evidence="11">
    <location>
        <begin position="442"/>
        <end position="523"/>
    </location>
</feature>
<organism evidence="17 18">
    <name type="scientific">Lachancea fermentati</name>
    <name type="common">Zygosaccharomyces fermentati</name>
    <dbReference type="NCBI Taxonomy" id="4955"/>
    <lineage>
        <taxon>Eukaryota</taxon>
        <taxon>Fungi</taxon>
        <taxon>Dikarya</taxon>
        <taxon>Ascomycota</taxon>
        <taxon>Saccharomycotina</taxon>
        <taxon>Saccharomycetes</taxon>
        <taxon>Saccharomycetales</taxon>
        <taxon>Saccharomycetaceae</taxon>
        <taxon>Lachancea</taxon>
    </lineage>
</organism>
<dbReference type="CDD" id="cd02336">
    <property type="entry name" value="ZZ_RSC8"/>
    <property type="match status" value="1"/>
</dbReference>
<feature type="region of interest" description="Disordered" evidence="12">
    <location>
        <begin position="1"/>
        <end position="31"/>
    </location>
</feature>
<dbReference type="InterPro" id="IPR043145">
    <property type="entry name" value="Znf_ZZ_sf"/>
</dbReference>
<dbReference type="GO" id="GO:0016514">
    <property type="term" value="C:SWI/SNF complex"/>
    <property type="evidence" value="ECO:0007669"/>
    <property type="project" value="UniProtKB-ARBA"/>
</dbReference>
<dbReference type="InterPro" id="IPR007526">
    <property type="entry name" value="SWIRM"/>
</dbReference>
<dbReference type="OrthoDB" id="118550at2759"/>
<evidence type="ECO:0000256" key="9">
    <source>
        <dbReference type="ARBA" id="ARBA00049655"/>
    </source>
</evidence>
<dbReference type="InterPro" id="IPR000433">
    <property type="entry name" value="Znf_ZZ"/>
</dbReference>
<dbReference type="PANTHER" id="PTHR15381">
    <property type="entry name" value="CHONDROITIN SULFATE PROTEOGLYCAN 5 -RELATED"/>
    <property type="match status" value="1"/>
</dbReference>
<evidence type="ECO:0000256" key="3">
    <source>
        <dbReference type="ARBA" id="ARBA00022771"/>
    </source>
</evidence>
<keyword evidence="8" id="KW-0539">Nucleus</keyword>
<dbReference type="PANTHER" id="PTHR15381:SF1">
    <property type="entry name" value="CHONDROITIN SULFATE PROTEOGLYCAN 5"/>
    <property type="match status" value="1"/>
</dbReference>
<keyword evidence="2" id="KW-0479">Metal-binding</keyword>
<dbReference type="FunFam" id="1.10.10.10:FF:000020">
    <property type="entry name" value="SWI/SNF complex subunit SMARCC2 isoform c"/>
    <property type="match status" value="1"/>
</dbReference>
<comment type="similarity">
    <text evidence="9">Belongs to the SMARCC family.</text>
</comment>
<keyword evidence="3 10" id="KW-0863">Zinc-finger</keyword>
<name>A0A1G4M8C3_LACFM</name>
<dbReference type="GO" id="GO:0048858">
    <property type="term" value="P:cell projection morphogenesis"/>
    <property type="evidence" value="ECO:0007669"/>
    <property type="project" value="TreeGrafter"/>
</dbReference>
<evidence type="ECO:0000259" key="15">
    <source>
        <dbReference type="PROSITE" id="PS50934"/>
    </source>
</evidence>
<feature type="domain" description="ZZ-type" evidence="14">
    <location>
        <begin position="253"/>
        <end position="307"/>
    </location>
</feature>
<dbReference type="SUPFAM" id="SSF57850">
    <property type="entry name" value="RING/U-box"/>
    <property type="match status" value="1"/>
</dbReference>
<reference evidence="18" key="1">
    <citation type="submission" date="2016-03" db="EMBL/GenBank/DDBJ databases">
        <authorList>
            <person name="Devillers H."/>
        </authorList>
    </citation>
    <scope>NUCLEOTIDE SEQUENCE [LARGE SCALE GENOMIC DNA]</scope>
</reference>
<dbReference type="OMA" id="PSFSKWF"/>
<keyword evidence="6" id="KW-0805">Transcription regulation</keyword>
<dbReference type="GO" id="GO:0003677">
    <property type="term" value="F:DNA binding"/>
    <property type="evidence" value="ECO:0007669"/>
    <property type="project" value="UniProtKB-ARBA"/>
</dbReference>
<proteinExistence type="inferred from homology"/>
<dbReference type="CDD" id="cd00167">
    <property type="entry name" value="SANT"/>
    <property type="match status" value="1"/>
</dbReference>
<gene>
    <name evidence="17" type="ORF">LAFE_0B05930G</name>
</gene>
<dbReference type="PROSITE" id="PS50934">
    <property type="entry name" value="SWIRM"/>
    <property type="match status" value="1"/>
</dbReference>
<dbReference type="Pfam" id="PF16495">
    <property type="entry name" value="SWIRM-assoc_1"/>
    <property type="match status" value="1"/>
</dbReference>
<dbReference type="Proteomes" id="UP000190831">
    <property type="component" value="Chromosome B"/>
</dbReference>
<keyword evidence="11" id="KW-0175">Coiled coil</keyword>
<dbReference type="Pfam" id="PF00249">
    <property type="entry name" value="Myb_DNA-binding"/>
    <property type="match status" value="1"/>
</dbReference>
<dbReference type="Pfam" id="PF00569">
    <property type="entry name" value="ZZ"/>
    <property type="match status" value="1"/>
</dbReference>
<sequence>MSEAVDGQPAVENNNAPPMLPHLQQQQQQNEHANIDYDQEARKLEEKAVRFLAKQAHPVIIPSFASWFKFSEVHEIEKRMLPDFFDDSSRFKTEKGYKDVRNFMINTYRLSPFEYLTVTAVRRNIAMDVASIVRIHAFLEQWGLINYQIDPRSKPSLLGPSFTGHFQIVLDTPQGLKPFLPAEVITETETPEVEESKNDAAETTQEKTEAKTVTRIVPPEKFPVNLSLRKNIYDNGQDFNSLQTNSQQSRQIHKTYICHTCGNDAVGIRYHNLRSRDTNLCSRCFQEGHFSAHFQSSDFIRLENNVNTRKQWSDQEVLLLLEGVEMYEDDWEKIVEHVGGSKSLEECVEKFLVLPIEDRYIDEVVTAPAKEAVAKKNIVDTKDAVDAAIKALINGTNDKILNENIPEKADSISQKYLEEAQLVVQDLIKLTVEKVDLKFKQLDSLETTLNQEREKYVKEADKLLNEKLSLSKQITELNDEMAKLNVSKKLVLLSEQATTGIKLVEKDEEAQSKERKAKRMEELQSISHVEPQLYKPWSLS</sequence>
<dbReference type="InterPro" id="IPR017884">
    <property type="entry name" value="SANT_dom"/>
</dbReference>
<evidence type="ECO:0000259" key="16">
    <source>
        <dbReference type="PROSITE" id="PS51293"/>
    </source>
</evidence>